<dbReference type="CDD" id="cd05403">
    <property type="entry name" value="NT_KNTase_like"/>
    <property type="match status" value="1"/>
</dbReference>
<dbReference type="Proteomes" id="UP000598271">
    <property type="component" value="Unassembled WGS sequence"/>
</dbReference>
<evidence type="ECO:0000313" key="2">
    <source>
        <dbReference type="EMBL" id="GHB54931.1"/>
    </source>
</evidence>
<accession>A0A8J3D3W5</accession>
<organism evidence="2 3">
    <name type="scientific">Persicitalea jodogahamensis</name>
    <dbReference type="NCBI Taxonomy" id="402147"/>
    <lineage>
        <taxon>Bacteria</taxon>
        <taxon>Pseudomonadati</taxon>
        <taxon>Bacteroidota</taxon>
        <taxon>Cytophagia</taxon>
        <taxon>Cytophagales</taxon>
        <taxon>Spirosomataceae</taxon>
        <taxon>Persicitalea</taxon>
    </lineage>
</organism>
<gene>
    <name evidence="2" type="ORF">GCM10007390_05070</name>
</gene>
<dbReference type="InterPro" id="IPR043519">
    <property type="entry name" value="NT_sf"/>
</dbReference>
<dbReference type="EMBL" id="BMXF01000001">
    <property type="protein sequence ID" value="GHB54931.1"/>
    <property type="molecule type" value="Genomic_DNA"/>
</dbReference>
<keyword evidence="3" id="KW-1185">Reference proteome</keyword>
<feature type="domain" description="Polymerase beta nucleotidyltransferase" evidence="1">
    <location>
        <begin position="15"/>
        <end position="101"/>
    </location>
</feature>
<dbReference type="RefSeq" id="WP_189562778.1">
    <property type="nucleotide sequence ID" value="NZ_BMXF01000001.1"/>
</dbReference>
<dbReference type="SUPFAM" id="SSF81301">
    <property type="entry name" value="Nucleotidyltransferase"/>
    <property type="match status" value="1"/>
</dbReference>
<reference evidence="2 3" key="1">
    <citation type="journal article" date="2014" name="Int. J. Syst. Evol. Microbiol.">
        <title>Complete genome sequence of Corynebacterium casei LMG S-19264T (=DSM 44701T), isolated from a smear-ripened cheese.</title>
        <authorList>
            <consortium name="US DOE Joint Genome Institute (JGI-PGF)"/>
            <person name="Walter F."/>
            <person name="Albersmeier A."/>
            <person name="Kalinowski J."/>
            <person name="Ruckert C."/>
        </authorList>
    </citation>
    <scope>NUCLEOTIDE SEQUENCE [LARGE SCALE GENOMIC DNA]</scope>
    <source>
        <strain evidence="2 3">KCTC 12866</strain>
    </source>
</reference>
<evidence type="ECO:0000259" key="1">
    <source>
        <dbReference type="Pfam" id="PF18765"/>
    </source>
</evidence>
<proteinExistence type="predicted"/>
<protein>
    <recommendedName>
        <fullName evidence="1">Polymerase beta nucleotidyltransferase domain-containing protein</fullName>
    </recommendedName>
</protein>
<dbReference type="InterPro" id="IPR041633">
    <property type="entry name" value="Polbeta"/>
</dbReference>
<dbReference type="Gene3D" id="3.30.460.10">
    <property type="entry name" value="Beta Polymerase, domain 2"/>
    <property type="match status" value="1"/>
</dbReference>
<dbReference type="Pfam" id="PF18765">
    <property type="entry name" value="Polbeta"/>
    <property type="match status" value="1"/>
</dbReference>
<evidence type="ECO:0000313" key="3">
    <source>
        <dbReference type="Proteomes" id="UP000598271"/>
    </source>
</evidence>
<dbReference type="AlphaFoldDB" id="A0A8J3D3W5"/>
<comment type="caution">
    <text evidence="2">The sequence shown here is derived from an EMBL/GenBank/DDBJ whole genome shotgun (WGS) entry which is preliminary data.</text>
</comment>
<sequence>MNPFGISAKSFRLLTEAFDRYPEVEEVLVFGSRAKGNFQTGSDIDLAIKGARCTLKTAIDIAGYLNEEIPIPYYTDVVYYEGLKNEDLKAHIDRVGKPLFTPTADSVPPRSSLSR</sequence>
<name>A0A8J3D3W5_9BACT</name>